<sequence>MSGFRMMLKYTGLVAMALSSAGGAAAQEATVTPQGNDQFLWRSEVLNRDDVQADLARLYVTLHENGALETQHVAIQKGETPTDVMIRSGVWPHWLKNRMPLSVDAMLCDLNPDICRTAKGANDWTRAWPGREINLPDVSLKLSYDVGVRSTGELAAGKSDIEIVETPDLSALWCRGTGPDHELCQGNDIVGGWTEETPAIFQYIYDESVDVDQFAKVASPTALRDLGAEASPVKMVAIPVVEATVETRNASQGEFSRVINNLSDKVLVDQKLQLQSFYESNVALLRRMGFVDADGKPVQPYKEGESLSPLRVAHIDASAELTHCAFGRGISFKRWNFDTRAFEDVARPDSMSASAAPHTTNDAAPACGGLNRTPLAEKSHGTHTLGLLVDLLTLGGSLPPPPGTTEPPITIYHIPIGLTQANQIGLEALDRALKLLPWWDIKVVNMSITWNKADTRLMEDTIARLPNTIFVAAAGNHDETTGCSISPACIESKNVISVIGLDLDEQDHLKILKHSNHGSRYHDIGAIGANVVSSVDGGMIGPLSGTSQAAPLVSAAIGHLIRRGTTGIDDIYQRIMTTAVLDSTLLEASKATMIDMRRAMDFDVDFVELSDGCKMRGTFGQFLTPGDIVATEVGSGGRFYLNGGDLRRVFYNERRDWHLLMHVRGRDFLRRAYQIEPDHLQREFQFDPTTVENCGNRQAGFVTRVRLSDVRDMMLASR</sequence>
<feature type="domain" description="Peptidase S8/S53" evidence="7">
    <location>
        <begin position="438"/>
        <end position="579"/>
    </location>
</feature>
<dbReference type="InterPro" id="IPR023828">
    <property type="entry name" value="Peptidase_S8_Ser-AS"/>
</dbReference>
<evidence type="ECO:0000256" key="6">
    <source>
        <dbReference type="SAM" id="SignalP"/>
    </source>
</evidence>
<gene>
    <name evidence="8" type="ORF">FY036_20745</name>
</gene>
<protein>
    <submittedName>
        <fullName evidence="8">S8/S53 family peptidase</fullName>
    </submittedName>
</protein>
<evidence type="ECO:0000256" key="2">
    <source>
        <dbReference type="ARBA" id="ARBA00022670"/>
    </source>
</evidence>
<evidence type="ECO:0000256" key="5">
    <source>
        <dbReference type="SAM" id="MobiDB-lite"/>
    </source>
</evidence>
<feature type="signal peptide" evidence="6">
    <location>
        <begin position="1"/>
        <end position="26"/>
    </location>
</feature>
<dbReference type="PANTHER" id="PTHR43806:SF11">
    <property type="entry name" value="CEREVISIN-RELATED"/>
    <property type="match status" value="1"/>
</dbReference>
<dbReference type="EMBL" id="VSZS01000067">
    <property type="protein sequence ID" value="TYR30309.1"/>
    <property type="molecule type" value="Genomic_DNA"/>
</dbReference>
<keyword evidence="3" id="KW-0378">Hydrolase</keyword>
<dbReference type="AlphaFoldDB" id="A0A5D4GRG3"/>
<evidence type="ECO:0000256" key="3">
    <source>
        <dbReference type="ARBA" id="ARBA00022801"/>
    </source>
</evidence>
<evidence type="ECO:0000259" key="7">
    <source>
        <dbReference type="Pfam" id="PF00082"/>
    </source>
</evidence>
<reference evidence="8 9" key="2">
    <citation type="submission" date="2019-09" db="EMBL/GenBank/DDBJ databases">
        <title>Mesorhizobium sp. MaA-C15 isolated from Microcystis aeruginosa.</title>
        <authorList>
            <person name="Jeong S.E."/>
            <person name="Jin H.M."/>
            <person name="Jeon C.O."/>
        </authorList>
    </citation>
    <scope>NUCLEOTIDE SEQUENCE [LARGE SCALE GENOMIC DNA]</scope>
    <source>
        <strain evidence="8 9">MaA-C15</strain>
    </source>
</reference>
<feature type="compositionally biased region" description="Polar residues" evidence="5">
    <location>
        <begin position="351"/>
        <end position="362"/>
    </location>
</feature>
<dbReference type="GO" id="GO:0006508">
    <property type="term" value="P:proteolysis"/>
    <property type="evidence" value="ECO:0007669"/>
    <property type="project" value="UniProtKB-KW"/>
</dbReference>
<dbReference type="Pfam" id="PF00082">
    <property type="entry name" value="Peptidase_S8"/>
    <property type="match status" value="1"/>
</dbReference>
<dbReference type="RefSeq" id="WP_148916664.1">
    <property type="nucleotide sequence ID" value="NZ_VSZS01000067.1"/>
</dbReference>
<dbReference type="PROSITE" id="PS00138">
    <property type="entry name" value="SUBTILASE_SER"/>
    <property type="match status" value="1"/>
</dbReference>
<comment type="caution">
    <text evidence="8">The sequence shown here is derived from an EMBL/GenBank/DDBJ whole genome shotgun (WGS) entry which is preliminary data.</text>
</comment>
<proteinExistence type="inferred from homology"/>
<name>A0A5D4GRG3_9HYPH</name>
<dbReference type="CDD" id="cd00306">
    <property type="entry name" value="Peptidases_S8_S53"/>
    <property type="match status" value="1"/>
</dbReference>
<keyword evidence="6" id="KW-0732">Signal</keyword>
<feature type="chain" id="PRO_5022738762" evidence="6">
    <location>
        <begin position="27"/>
        <end position="718"/>
    </location>
</feature>
<dbReference type="InterPro" id="IPR036852">
    <property type="entry name" value="Peptidase_S8/S53_dom_sf"/>
</dbReference>
<dbReference type="Gene3D" id="3.40.50.200">
    <property type="entry name" value="Peptidase S8/S53 domain"/>
    <property type="match status" value="1"/>
</dbReference>
<keyword evidence="4" id="KW-0720">Serine protease</keyword>
<accession>A0A5D4GRG3</accession>
<feature type="region of interest" description="Disordered" evidence="5">
    <location>
        <begin position="351"/>
        <end position="372"/>
    </location>
</feature>
<keyword evidence="9" id="KW-1185">Reference proteome</keyword>
<dbReference type="PANTHER" id="PTHR43806">
    <property type="entry name" value="PEPTIDASE S8"/>
    <property type="match status" value="1"/>
</dbReference>
<evidence type="ECO:0000313" key="8">
    <source>
        <dbReference type="EMBL" id="TYR30309.1"/>
    </source>
</evidence>
<evidence type="ECO:0000256" key="1">
    <source>
        <dbReference type="ARBA" id="ARBA00011073"/>
    </source>
</evidence>
<dbReference type="GO" id="GO:0004252">
    <property type="term" value="F:serine-type endopeptidase activity"/>
    <property type="evidence" value="ECO:0007669"/>
    <property type="project" value="InterPro"/>
</dbReference>
<evidence type="ECO:0000313" key="9">
    <source>
        <dbReference type="Proteomes" id="UP000323258"/>
    </source>
</evidence>
<keyword evidence="2" id="KW-0645">Protease</keyword>
<dbReference type="Proteomes" id="UP000323258">
    <property type="component" value="Unassembled WGS sequence"/>
</dbReference>
<dbReference type="OrthoDB" id="7798899at2"/>
<comment type="similarity">
    <text evidence="1">Belongs to the peptidase S8 family.</text>
</comment>
<dbReference type="InterPro" id="IPR050131">
    <property type="entry name" value="Peptidase_S8_subtilisin-like"/>
</dbReference>
<reference evidence="8 9" key="1">
    <citation type="submission" date="2019-08" db="EMBL/GenBank/DDBJ databases">
        <authorList>
            <person name="Seo Y.L."/>
        </authorList>
    </citation>
    <scope>NUCLEOTIDE SEQUENCE [LARGE SCALE GENOMIC DNA]</scope>
    <source>
        <strain evidence="8 9">MaA-C15</strain>
    </source>
</reference>
<evidence type="ECO:0000256" key="4">
    <source>
        <dbReference type="ARBA" id="ARBA00022825"/>
    </source>
</evidence>
<dbReference type="SUPFAM" id="SSF52743">
    <property type="entry name" value="Subtilisin-like"/>
    <property type="match status" value="1"/>
</dbReference>
<organism evidence="8 9">
    <name type="scientific">Neoaquamicrobium microcysteis</name>
    <dbReference type="NCBI Taxonomy" id="2682781"/>
    <lineage>
        <taxon>Bacteria</taxon>
        <taxon>Pseudomonadati</taxon>
        <taxon>Pseudomonadota</taxon>
        <taxon>Alphaproteobacteria</taxon>
        <taxon>Hyphomicrobiales</taxon>
        <taxon>Phyllobacteriaceae</taxon>
        <taxon>Neoaquamicrobium</taxon>
    </lineage>
</organism>
<dbReference type="InterPro" id="IPR000209">
    <property type="entry name" value="Peptidase_S8/S53_dom"/>
</dbReference>